<keyword evidence="3" id="KW-1185">Reference proteome</keyword>
<feature type="chain" id="PRO_5045958332" description="DUF4177 domain-containing protein" evidence="1">
    <location>
        <begin position="24"/>
        <end position="120"/>
    </location>
</feature>
<keyword evidence="1" id="KW-0732">Signal</keyword>
<dbReference type="RefSeq" id="WP_200588084.1">
    <property type="nucleotide sequence ID" value="NZ_JAEHFY010000032.1"/>
</dbReference>
<proteinExistence type="predicted"/>
<dbReference type="Proteomes" id="UP000660024">
    <property type="component" value="Unassembled WGS sequence"/>
</dbReference>
<accession>A0ABS1BNY0</accession>
<organism evidence="2 3">
    <name type="scientific">Pedobacter segetis</name>
    <dbReference type="NCBI Taxonomy" id="2793069"/>
    <lineage>
        <taxon>Bacteria</taxon>
        <taxon>Pseudomonadati</taxon>
        <taxon>Bacteroidota</taxon>
        <taxon>Sphingobacteriia</taxon>
        <taxon>Sphingobacteriales</taxon>
        <taxon>Sphingobacteriaceae</taxon>
        <taxon>Pedobacter</taxon>
    </lineage>
</organism>
<feature type="signal peptide" evidence="1">
    <location>
        <begin position="1"/>
        <end position="23"/>
    </location>
</feature>
<reference evidence="2 3" key="1">
    <citation type="submission" date="2020-12" db="EMBL/GenBank/DDBJ databases">
        <title>Bacterial novel species Pedobacter sp. SD-b isolated from soil.</title>
        <authorList>
            <person name="Jung H.-Y."/>
        </authorList>
    </citation>
    <scope>NUCLEOTIDE SEQUENCE [LARGE SCALE GENOMIC DNA]</scope>
    <source>
        <strain evidence="2 3">SD-b</strain>
    </source>
</reference>
<sequence length="120" mass="13811">MKNIITIIIAFLFVIGFGALANAQTKADSVKVSSYIYCELQINTLFFSKKNKVFVDFGNEINYNADRILKDEKTGEPIIFNTMIDALNYMGQKGWEFVQAYVTIYKEDSTTHYLLKKRTN</sequence>
<gene>
    <name evidence="2" type="ORF">I5M32_15860</name>
</gene>
<protein>
    <recommendedName>
        <fullName evidence="4">DUF4177 domain-containing protein</fullName>
    </recommendedName>
</protein>
<name>A0ABS1BNY0_9SPHI</name>
<comment type="caution">
    <text evidence="2">The sequence shown here is derived from an EMBL/GenBank/DDBJ whole genome shotgun (WGS) entry which is preliminary data.</text>
</comment>
<evidence type="ECO:0000256" key="1">
    <source>
        <dbReference type="SAM" id="SignalP"/>
    </source>
</evidence>
<dbReference type="EMBL" id="JAEHFY010000032">
    <property type="protein sequence ID" value="MBK0384441.1"/>
    <property type="molecule type" value="Genomic_DNA"/>
</dbReference>
<evidence type="ECO:0008006" key="4">
    <source>
        <dbReference type="Google" id="ProtNLM"/>
    </source>
</evidence>
<evidence type="ECO:0000313" key="3">
    <source>
        <dbReference type="Proteomes" id="UP000660024"/>
    </source>
</evidence>
<evidence type="ECO:0000313" key="2">
    <source>
        <dbReference type="EMBL" id="MBK0384441.1"/>
    </source>
</evidence>